<sequence length="78" mass="8782">MDNETKALIESLRAVSAHAEPVANDLMLGTMTPERQRDYAGMLGELSQLLQDHAEFRERSESAVQARPPSRRHPPEIQ</sequence>
<proteinExistence type="predicted"/>
<dbReference type="EMBL" id="FOWC01000023">
    <property type="protein sequence ID" value="SFQ75499.1"/>
    <property type="molecule type" value="Genomic_DNA"/>
</dbReference>
<protein>
    <submittedName>
        <fullName evidence="2">Uncharacterized protein</fullName>
    </submittedName>
</protein>
<reference evidence="2 3" key="1">
    <citation type="submission" date="2016-10" db="EMBL/GenBank/DDBJ databases">
        <authorList>
            <person name="de Groot N.N."/>
        </authorList>
    </citation>
    <scope>NUCLEOTIDE SEQUENCE [LARGE SCALE GENOMIC DNA]</scope>
    <source>
        <strain evidence="2 3">DSM 44637</strain>
    </source>
</reference>
<evidence type="ECO:0000313" key="3">
    <source>
        <dbReference type="Proteomes" id="UP000199137"/>
    </source>
</evidence>
<dbReference type="RefSeq" id="WP_143132637.1">
    <property type="nucleotide sequence ID" value="NZ_FOWC01000023.1"/>
</dbReference>
<gene>
    <name evidence="2" type="ORF">SAMN05421854_12312</name>
</gene>
<name>A0A1I6B3K0_9PSEU</name>
<dbReference type="AlphaFoldDB" id="A0A1I6B3K0"/>
<organism evidence="2 3">
    <name type="scientific">Amycolatopsis rubida</name>
    <dbReference type="NCBI Taxonomy" id="112413"/>
    <lineage>
        <taxon>Bacteria</taxon>
        <taxon>Bacillati</taxon>
        <taxon>Actinomycetota</taxon>
        <taxon>Actinomycetes</taxon>
        <taxon>Pseudonocardiales</taxon>
        <taxon>Pseudonocardiaceae</taxon>
        <taxon>Amycolatopsis</taxon>
    </lineage>
</organism>
<accession>A0A1I6B3K0</accession>
<evidence type="ECO:0000256" key="1">
    <source>
        <dbReference type="SAM" id="MobiDB-lite"/>
    </source>
</evidence>
<dbReference type="Proteomes" id="UP000199137">
    <property type="component" value="Unassembled WGS sequence"/>
</dbReference>
<dbReference type="OrthoDB" id="3638597at2"/>
<evidence type="ECO:0000313" key="2">
    <source>
        <dbReference type="EMBL" id="SFQ75499.1"/>
    </source>
</evidence>
<dbReference type="STRING" id="112413.SAMN05421854_12312"/>
<feature type="region of interest" description="Disordered" evidence="1">
    <location>
        <begin position="56"/>
        <end position="78"/>
    </location>
</feature>